<feature type="transmembrane region" description="Helical" evidence="1">
    <location>
        <begin position="383"/>
        <end position="401"/>
    </location>
</feature>
<dbReference type="Proteomes" id="UP000568158">
    <property type="component" value="Unassembled WGS sequence"/>
</dbReference>
<feature type="transmembrane region" description="Helical" evidence="1">
    <location>
        <begin position="442"/>
        <end position="468"/>
    </location>
</feature>
<gene>
    <name evidence="2" type="ORF">HII12_003371</name>
</gene>
<proteinExistence type="predicted"/>
<feature type="transmembrane region" description="Helical" evidence="1">
    <location>
        <begin position="186"/>
        <end position="207"/>
    </location>
</feature>
<dbReference type="EMBL" id="JABCYN010000030">
    <property type="protein sequence ID" value="KAF6009825.1"/>
    <property type="molecule type" value="Genomic_DNA"/>
</dbReference>
<reference evidence="2 3" key="1">
    <citation type="journal article" date="2020" name="Appl. Microbiol. Biotechnol.">
        <title>Targeted gene deletion in Brettanomyces bruxellensis with an expression-free CRISPR-Cas9 system.</title>
        <authorList>
            <person name="Varela C."/>
            <person name="Bartel C."/>
            <person name="Onetto C."/>
            <person name="Borneman A."/>
        </authorList>
    </citation>
    <scope>NUCLEOTIDE SEQUENCE [LARGE SCALE GENOMIC DNA]</scope>
    <source>
        <strain evidence="2 3">AWRI1613</strain>
    </source>
</reference>
<evidence type="ECO:0000256" key="1">
    <source>
        <dbReference type="SAM" id="Phobius"/>
    </source>
</evidence>
<feature type="transmembrane region" description="Helical" evidence="1">
    <location>
        <begin position="413"/>
        <end position="430"/>
    </location>
</feature>
<feature type="transmembrane region" description="Helical" evidence="1">
    <location>
        <begin position="227"/>
        <end position="250"/>
    </location>
</feature>
<dbReference type="SUPFAM" id="SSF103473">
    <property type="entry name" value="MFS general substrate transporter"/>
    <property type="match status" value="1"/>
</dbReference>
<organism evidence="2 3">
    <name type="scientific">Dekkera bruxellensis</name>
    <name type="common">Brettanomyces custersii</name>
    <dbReference type="NCBI Taxonomy" id="5007"/>
    <lineage>
        <taxon>Eukaryota</taxon>
        <taxon>Fungi</taxon>
        <taxon>Dikarya</taxon>
        <taxon>Ascomycota</taxon>
        <taxon>Saccharomycotina</taxon>
        <taxon>Pichiomycetes</taxon>
        <taxon>Pichiales</taxon>
        <taxon>Pichiaceae</taxon>
        <taxon>Brettanomyces</taxon>
    </lineage>
</organism>
<dbReference type="AlphaFoldDB" id="A0A8H6BDM5"/>
<evidence type="ECO:0000313" key="3">
    <source>
        <dbReference type="Proteomes" id="UP000568158"/>
    </source>
</evidence>
<dbReference type="Gene3D" id="1.20.1250.20">
    <property type="entry name" value="MFS general substrate transporter like domains"/>
    <property type="match status" value="1"/>
</dbReference>
<evidence type="ECO:0008006" key="4">
    <source>
        <dbReference type="Google" id="ProtNLM"/>
    </source>
</evidence>
<feature type="transmembrane region" description="Helical" evidence="1">
    <location>
        <begin position="154"/>
        <end position="174"/>
    </location>
</feature>
<feature type="transmembrane region" description="Helical" evidence="1">
    <location>
        <begin position="123"/>
        <end position="142"/>
    </location>
</feature>
<comment type="caution">
    <text evidence="2">The sequence shown here is derived from an EMBL/GenBank/DDBJ whole genome shotgun (WGS) entry which is preliminary data.</text>
</comment>
<protein>
    <recommendedName>
        <fullName evidence="4">Nodulin-like domain-containing protein</fullName>
    </recommendedName>
</protein>
<keyword evidence="1" id="KW-0472">Membrane</keyword>
<feature type="transmembrane region" description="Helical" evidence="1">
    <location>
        <begin position="15"/>
        <end position="34"/>
    </location>
</feature>
<keyword evidence="1" id="KW-1133">Transmembrane helix</keyword>
<feature type="transmembrane region" description="Helical" evidence="1">
    <location>
        <begin position="55"/>
        <end position="75"/>
    </location>
</feature>
<feature type="transmembrane region" description="Helical" evidence="1">
    <location>
        <begin position="475"/>
        <end position="495"/>
    </location>
</feature>
<name>A0A8H6BDM5_DEKBR</name>
<feature type="transmembrane region" description="Helical" evidence="1">
    <location>
        <begin position="507"/>
        <end position="534"/>
    </location>
</feature>
<sequence>MISLHISFSSRSINAYQSVIIGSFLSFGKQVFMFMKKLINPKQIIDQVYSRHGAFRLYLVAFVLSVISCLSLGILQLFSVFSGPFEDILGYSQPVINRIIICQTAGLSLFTPLCGYIADAKGIWILCMMALGGYLVGFNIVLEVVRYQLDHRLMYLAFLILGCSHSSLLFSSLLNSAKAFGKYYKTLSISTPNMMVAFSSFLQIHILGYMFKNTQHPTENFIGILNFFFYSLLFSTVISLIACILTDLVVSREEEEGVSEEEEQFSNFAASPLLTGAGAVIHSPTGSIIGSPRSWYVTEQPPILSLDDEISMLSSETSEHLTAADIYRSDLSYSTKIGLFFRDYLMYPLICCCLMSIGATEFFVANIGSIIKSLKNSDLEGPLQVFSITATLTRFLIMTLTDYICTKFSISRLTIFLSMVVACGLSHFYLSLVPVANIHFDVIVVFNSILNSAVFTLFPAILASIYGLDILGTTWGLFSFAAIIGNLFFNLLFSFDFSTNCTQISTQAIHICSSLTFFTGGCILVSLGVLLFCLKHRYIKRAPEFF</sequence>
<evidence type="ECO:0000313" key="2">
    <source>
        <dbReference type="EMBL" id="KAF6009825.1"/>
    </source>
</evidence>
<feature type="transmembrane region" description="Helical" evidence="1">
    <location>
        <begin position="95"/>
        <end position="116"/>
    </location>
</feature>
<accession>A0A8H6BDM5</accession>
<dbReference type="InterPro" id="IPR036259">
    <property type="entry name" value="MFS_trans_sf"/>
</dbReference>
<keyword evidence="1" id="KW-0812">Transmembrane</keyword>
<feature type="transmembrane region" description="Helical" evidence="1">
    <location>
        <begin position="344"/>
        <end position="371"/>
    </location>
</feature>